<organism evidence="2">
    <name type="scientific">Spongospora subterranea</name>
    <dbReference type="NCBI Taxonomy" id="70186"/>
    <lineage>
        <taxon>Eukaryota</taxon>
        <taxon>Sar</taxon>
        <taxon>Rhizaria</taxon>
        <taxon>Endomyxa</taxon>
        <taxon>Phytomyxea</taxon>
        <taxon>Plasmodiophorida</taxon>
        <taxon>Plasmodiophoridae</taxon>
        <taxon>Spongospora</taxon>
    </lineage>
</organism>
<name>A0A0H5RD95_9EUKA</name>
<feature type="transmembrane region" description="Helical" evidence="1">
    <location>
        <begin position="74"/>
        <end position="95"/>
    </location>
</feature>
<keyword evidence="1" id="KW-1133">Transmembrane helix</keyword>
<feature type="transmembrane region" description="Helical" evidence="1">
    <location>
        <begin position="40"/>
        <end position="62"/>
    </location>
</feature>
<evidence type="ECO:0000256" key="1">
    <source>
        <dbReference type="SAM" id="Phobius"/>
    </source>
</evidence>
<protein>
    <submittedName>
        <fullName evidence="2">Uncharacterized protein</fullName>
    </submittedName>
</protein>
<proteinExistence type="predicted"/>
<accession>A0A0H5RD95</accession>
<feature type="transmembrane region" description="Helical" evidence="1">
    <location>
        <begin position="153"/>
        <end position="175"/>
    </location>
</feature>
<sequence>MYPPTKTWFFLANLAGVVISVIGFAFSVTTTIEAEFSPAAVYGSLVAFLLVVSLLVFGFIALKNESSPWLGSYILLLLHLSIAITVFAVLLFASAGDSEHIQSTWADIGFEKQRSLAESTLEKQYSDDVLIARTEIDHDTTAIVSAIKWDLRILAIIDVINVMVLLLAQAAAYRFRVDIVMETRAREADIFEQVRISPPNSRQGDAFI</sequence>
<keyword evidence="1" id="KW-0812">Transmembrane</keyword>
<keyword evidence="1" id="KW-0472">Membrane</keyword>
<reference evidence="2" key="1">
    <citation type="submission" date="2015-04" db="EMBL/GenBank/DDBJ databases">
        <title>The genome sequence of the plant pathogenic Rhizarian Plasmodiophora brassicae reveals insights in its biotrophic life cycle and the origin of chitin synthesis.</title>
        <authorList>
            <person name="Schwelm A."/>
            <person name="Fogelqvist J."/>
            <person name="Knaust A."/>
            <person name="Julke S."/>
            <person name="Lilja T."/>
            <person name="Dhandapani V."/>
            <person name="Bonilla-Rosso G."/>
            <person name="Karlsson M."/>
            <person name="Shevchenko A."/>
            <person name="Choi S.R."/>
            <person name="Kim H.G."/>
            <person name="Park J.Y."/>
            <person name="Lim Y.P."/>
            <person name="Ludwig-Muller J."/>
            <person name="Dixelius C."/>
        </authorList>
    </citation>
    <scope>NUCLEOTIDE SEQUENCE</scope>
    <source>
        <tissue evidence="2">Potato root galls</tissue>
    </source>
</reference>
<feature type="transmembrane region" description="Helical" evidence="1">
    <location>
        <begin position="7"/>
        <end position="28"/>
    </location>
</feature>
<dbReference type="EMBL" id="HACM01011125">
    <property type="protein sequence ID" value="CRZ11567.1"/>
    <property type="molecule type" value="Transcribed_RNA"/>
</dbReference>
<evidence type="ECO:0000313" key="2">
    <source>
        <dbReference type="EMBL" id="CRZ11567.1"/>
    </source>
</evidence>
<dbReference type="AlphaFoldDB" id="A0A0H5RD95"/>